<name>X0XHY8_9ZZZZ</name>
<comment type="caution">
    <text evidence="1">The sequence shown here is derived from an EMBL/GenBank/DDBJ whole genome shotgun (WGS) entry which is preliminary data.</text>
</comment>
<feature type="non-terminal residue" evidence="1">
    <location>
        <position position="1"/>
    </location>
</feature>
<gene>
    <name evidence="1" type="ORF">S01H1_47821</name>
</gene>
<dbReference type="EMBL" id="BARS01030673">
    <property type="protein sequence ID" value="GAG24556.1"/>
    <property type="molecule type" value="Genomic_DNA"/>
</dbReference>
<sequence>ESTNSLPILIIENKATMSCKYWPNNASGTQESFKIKRIIKYFQDFT</sequence>
<proteinExistence type="predicted"/>
<protein>
    <submittedName>
        <fullName evidence="1">Uncharacterized protein</fullName>
    </submittedName>
</protein>
<dbReference type="AlphaFoldDB" id="X0XHY8"/>
<organism evidence="1">
    <name type="scientific">marine sediment metagenome</name>
    <dbReference type="NCBI Taxonomy" id="412755"/>
    <lineage>
        <taxon>unclassified sequences</taxon>
        <taxon>metagenomes</taxon>
        <taxon>ecological metagenomes</taxon>
    </lineage>
</organism>
<reference evidence="1" key="1">
    <citation type="journal article" date="2014" name="Front. Microbiol.">
        <title>High frequency of phylogenetically diverse reductive dehalogenase-homologous genes in deep subseafloor sedimentary metagenomes.</title>
        <authorList>
            <person name="Kawai M."/>
            <person name="Futagami T."/>
            <person name="Toyoda A."/>
            <person name="Takaki Y."/>
            <person name="Nishi S."/>
            <person name="Hori S."/>
            <person name="Arai W."/>
            <person name="Tsubouchi T."/>
            <person name="Morono Y."/>
            <person name="Uchiyama I."/>
            <person name="Ito T."/>
            <person name="Fujiyama A."/>
            <person name="Inagaki F."/>
            <person name="Takami H."/>
        </authorList>
    </citation>
    <scope>NUCLEOTIDE SEQUENCE</scope>
    <source>
        <strain evidence="1">Expedition CK06-06</strain>
    </source>
</reference>
<evidence type="ECO:0000313" key="1">
    <source>
        <dbReference type="EMBL" id="GAG24556.1"/>
    </source>
</evidence>
<accession>X0XHY8</accession>